<proteinExistence type="inferred from homology"/>
<evidence type="ECO:0000256" key="1">
    <source>
        <dbReference type="ARBA" id="ARBA00009437"/>
    </source>
</evidence>
<evidence type="ECO:0000313" key="7">
    <source>
        <dbReference type="Proteomes" id="UP001206126"/>
    </source>
</evidence>
<evidence type="ECO:0000259" key="5">
    <source>
        <dbReference type="PROSITE" id="PS50931"/>
    </source>
</evidence>
<dbReference type="InterPro" id="IPR036390">
    <property type="entry name" value="WH_DNA-bd_sf"/>
</dbReference>
<dbReference type="InterPro" id="IPR005119">
    <property type="entry name" value="LysR_subst-bd"/>
</dbReference>
<keyword evidence="2" id="KW-0805">Transcription regulation</keyword>
<sequence length="292" mass="32082">MLRTTLRQIEVFVATAQKGSVTQAAAAIGMTQSAASMALADFESQLGTRLFDRVGKRLSLNDDGRALYAQAVEMIERAHEMEQLFRKDGRSVDLRLAASSTIGNYLLPQLIGRFREQRPGSRIELDVGNTRHVMQKVLAFEVDVGFVEGPCMDADIEAIFWRADELAICARPDSPLARPGAATPEALREAGWILRERGSGTREVVEQLLTSQLGDIKLAMDLGGSEAIKRAVEAGIGISCLPKLALQGAIERGNLVMLDTPYLTLTRSFHILLHRQKYRTEAVQTLLAFCQA</sequence>
<dbReference type="Proteomes" id="UP001206126">
    <property type="component" value="Unassembled WGS sequence"/>
</dbReference>
<dbReference type="NCBIfam" id="NF008095">
    <property type="entry name" value="PRK10837.1"/>
    <property type="match status" value="1"/>
</dbReference>
<dbReference type="SUPFAM" id="SSF53850">
    <property type="entry name" value="Periplasmic binding protein-like II"/>
    <property type="match status" value="1"/>
</dbReference>
<keyword evidence="3" id="KW-0238">DNA-binding</keyword>
<reference evidence="6 7" key="1">
    <citation type="submission" date="2022-08" db="EMBL/GenBank/DDBJ databases">
        <title>Reclassification of Massilia species as members of the genera Telluria, Duganella, Pseudoduganella, Mokoshia gen. nov. and Zemynaea gen. nov. using orthogonal and non-orthogonal genome-based approaches.</title>
        <authorList>
            <person name="Bowman J.P."/>
        </authorList>
    </citation>
    <scope>NUCLEOTIDE SEQUENCE [LARGE SCALE GENOMIC DNA]</scope>
    <source>
        <strain evidence="6 7">JCM 31605</strain>
    </source>
</reference>
<dbReference type="RefSeq" id="WP_258824358.1">
    <property type="nucleotide sequence ID" value="NZ_JANUHB010000007.1"/>
</dbReference>
<dbReference type="PANTHER" id="PTHR30126:SF94">
    <property type="entry name" value="LYSR FAMILY TRANSCRIPTIONAL REGULATOR"/>
    <property type="match status" value="1"/>
</dbReference>
<dbReference type="Gene3D" id="1.10.10.10">
    <property type="entry name" value="Winged helix-like DNA-binding domain superfamily/Winged helix DNA-binding domain"/>
    <property type="match status" value="1"/>
</dbReference>
<gene>
    <name evidence="6" type="ORF">NX774_21615</name>
</gene>
<protein>
    <submittedName>
        <fullName evidence="6">LysR family transcriptional regulator</fullName>
    </submittedName>
</protein>
<feature type="domain" description="HTH lysR-type" evidence="5">
    <location>
        <begin position="4"/>
        <end position="61"/>
    </location>
</feature>
<dbReference type="CDD" id="cd08420">
    <property type="entry name" value="PBP2_CysL_like"/>
    <property type="match status" value="1"/>
</dbReference>
<comment type="similarity">
    <text evidence="1">Belongs to the LysR transcriptional regulatory family.</text>
</comment>
<evidence type="ECO:0000256" key="3">
    <source>
        <dbReference type="ARBA" id="ARBA00023125"/>
    </source>
</evidence>
<dbReference type="SUPFAM" id="SSF46785">
    <property type="entry name" value="Winged helix' DNA-binding domain"/>
    <property type="match status" value="1"/>
</dbReference>
<organism evidence="6 7">
    <name type="scientific">Massilia agilis</name>
    <dbReference type="NCBI Taxonomy" id="1811226"/>
    <lineage>
        <taxon>Bacteria</taxon>
        <taxon>Pseudomonadati</taxon>
        <taxon>Pseudomonadota</taxon>
        <taxon>Betaproteobacteria</taxon>
        <taxon>Burkholderiales</taxon>
        <taxon>Oxalobacteraceae</taxon>
        <taxon>Telluria group</taxon>
        <taxon>Massilia</taxon>
    </lineage>
</organism>
<dbReference type="InterPro" id="IPR000847">
    <property type="entry name" value="LysR_HTH_N"/>
</dbReference>
<accession>A0ABT2DH56</accession>
<dbReference type="Gene3D" id="3.40.190.290">
    <property type="match status" value="1"/>
</dbReference>
<dbReference type="Pfam" id="PF00126">
    <property type="entry name" value="HTH_1"/>
    <property type="match status" value="1"/>
</dbReference>
<dbReference type="PROSITE" id="PS50931">
    <property type="entry name" value="HTH_LYSR"/>
    <property type="match status" value="1"/>
</dbReference>
<evidence type="ECO:0000256" key="4">
    <source>
        <dbReference type="ARBA" id="ARBA00023163"/>
    </source>
</evidence>
<name>A0ABT2DH56_9BURK</name>
<dbReference type="Pfam" id="PF03466">
    <property type="entry name" value="LysR_substrate"/>
    <property type="match status" value="1"/>
</dbReference>
<comment type="caution">
    <text evidence="6">The sequence shown here is derived from an EMBL/GenBank/DDBJ whole genome shotgun (WGS) entry which is preliminary data.</text>
</comment>
<keyword evidence="7" id="KW-1185">Reference proteome</keyword>
<evidence type="ECO:0000313" key="6">
    <source>
        <dbReference type="EMBL" id="MCS0810527.1"/>
    </source>
</evidence>
<dbReference type="PANTHER" id="PTHR30126">
    <property type="entry name" value="HTH-TYPE TRANSCRIPTIONAL REGULATOR"/>
    <property type="match status" value="1"/>
</dbReference>
<keyword evidence="4" id="KW-0804">Transcription</keyword>
<dbReference type="InterPro" id="IPR036388">
    <property type="entry name" value="WH-like_DNA-bd_sf"/>
</dbReference>
<dbReference type="EMBL" id="JANUHB010000007">
    <property type="protein sequence ID" value="MCS0810527.1"/>
    <property type="molecule type" value="Genomic_DNA"/>
</dbReference>
<evidence type="ECO:0000256" key="2">
    <source>
        <dbReference type="ARBA" id="ARBA00023015"/>
    </source>
</evidence>